<evidence type="ECO:0000313" key="11">
    <source>
        <dbReference type="Proteomes" id="UP001199054"/>
    </source>
</evidence>
<sequence>MARELHDVIAHHVSVISVQSGLARYVFASDPGTALGALETIAGSSHEAMAEMRRMLVLLRSGDGEGPDALTTAGCAPAPDPGLGPAPGLARLDDLVRRVGATGVQVALRTTGTPYALQAGADLCAYRVVQEALTNVLKHAPTATLVRVVVDYRPGELAVTVTDDGQRPLSDSPATRPGLGLIGMRERVTIYGGTVTAGPAPHGGFEVRLTLPVTGGR</sequence>
<keyword evidence="11" id="KW-1185">Reference proteome</keyword>
<keyword evidence="7" id="KW-0067">ATP-binding</keyword>
<protein>
    <recommendedName>
        <fullName evidence="2">histidine kinase</fullName>
        <ecNumber evidence="2">2.7.13.3</ecNumber>
    </recommendedName>
</protein>
<dbReference type="InterPro" id="IPR011712">
    <property type="entry name" value="Sig_transdc_His_kin_sub3_dim/P"/>
</dbReference>
<evidence type="ECO:0000256" key="4">
    <source>
        <dbReference type="ARBA" id="ARBA00022679"/>
    </source>
</evidence>
<evidence type="ECO:0000256" key="6">
    <source>
        <dbReference type="ARBA" id="ARBA00022777"/>
    </source>
</evidence>
<proteinExistence type="predicted"/>
<dbReference type="Gene3D" id="1.20.5.1930">
    <property type="match status" value="1"/>
</dbReference>
<dbReference type="GO" id="GO:0016301">
    <property type="term" value="F:kinase activity"/>
    <property type="evidence" value="ECO:0007669"/>
    <property type="project" value="UniProtKB-KW"/>
</dbReference>
<accession>A0ABS8BDM4</accession>
<dbReference type="SMART" id="SM00387">
    <property type="entry name" value="HATPase_c"/>
    <property type="match status" value="1"/>
</dbReference>
<feature type="domain" description="Histidine kinase/HSP90-like ATPase" evidence="9">
    <location>
        <begin position="120"/>
        <end position="215"/>
    </location>
</feature>
<organism evidence="10 11">
    <name type="scientific">Streptomyces antimicrobicus</name>
    <dbReference type="NCBI Taxonomy" id="2883108"/>
    <lineage>
        <taxon>Bacteria</taxon>
        <taxon>Bacillati</taxon>
        <taxon>Actinomycetota</taxon>
        <taxon>Actinomycetes</taxon>
        <taxon>Kitasatosporales</taxon>
        <taxon>Streptomycetaceae</taxon>
        <taxon>Streptomyces</taxon>
    </lineage>
</organism>
<keyword evidence="8" id="KW-0902">Two-component regulatory system</keyword>
<evidence type="ECO:0000256" key="2">
    <source>
        <dbReference type="ARBA" id="ARBA00012438"/>
    </source>
</evidence>
<dbReference type="Pfam" id="PF02518">
    <property type="entry name" value="HATPase_c"/>
    <property type="match status" value="1"/>
</dbReference>
<dbReference type="Proteomes" id="UP001199054">
    <property type="component" value="Unassembled WGS sequence"/>
</dbReference>
<dbReference type="EMBL" id="JAJAUY010000146">
    <property type="protein sequence ID" value="MCB5182751.1"/>
    <property type="molecule type" value="Genomic_DNA"/>
</dbReference>
<keyword evidence="5" id="KW-0547">Nucleotide-binding</keyword>
<reference evidence="10 11" key="1">
    <citation type="submission" date="2021-10" db="EMBL/GenBank/DDBJ databases">
        <title>Streptomyces sp. strain SMC 277, a novel streptomycete isolated from soil.</title>
        <authorList>
            <person name="Chanama M."/>
        </authorList>
    </citation>
    <scope>NUCLEOTIDE SEQUENCE [LARGE SCALE GENOMIC DNA]</scope>
    <source>
        <strain evidence="10 11">SMC 277</strain>
    </source>
</reference>
<dbReference type="CDD" id="cd16917">
    <property type="entry name" value="HATPase_UhpB-NarQ-NarX-like"/>
    <property type="match status" value="1"/>
</dbReference>
<dbReference type="PANTHER" id="PTHR24421:SF10">
    <property type="entry name" value="NITRATE_NITRITE SENSOR PROTEIN NARQ"/>
    <property type="match status" value="1"/>
</dbReference>
<comment type="caution">
    <text evidence="10">The sequence shown here is derived from an EMBL/GenBank/DDBJ whole genome shotgun (WGS) entry which is preliminary data.</text>
</comment>
<evidence type="ECO:0000259" key="9">
    <source>
        <dbReference type="SMART" id="SM00387"/>
    </source>
</evidence>
<name>A0ABS8BDM4_9ACTN</name>
<keyword evidence="6 10" id="KW-0418">Kinase</keyword>
<dbReference type="Pfam" id="PF07730">
    <property type="entry name" value="HisKA_3"/>
    <property type="match status" value="1"/>
</dbReference>
<comment type="catalytic activity">
    <reaction evidence="1">
        <text>ATP + protein L-histidine = ADP + protein N-phospho-L-histidine.</text>
        <dbReference type="EC" id="2.7.13.3"/>
    </reaction>
</comment>
<dbReference type="InterPro" id="IPR003594">
    <property type="entry name" value="HATPase_dom"/>
</dbReference>
<evidence type="ECO:0000256" key="3">
    <source>
        <dbReference type="ARBA" id="ARBA00022553"/>
    </source>
</evidence>
<evidence type="ECO:0000256" key="7">
    <source>
        <dbReference type="ARBA" id="ARBA00022840"/>
    </source>
</evidence>
<evidence type="ECO:0000256" key="5">
    <source>
        <dbReference type="ARBA" id="ARBA00022741"/>
    </source>
</evidence>
<evidence type="ECO:0000256" key="1">
    <source>
        <dbReference type="ARBA" id="ARBA00000085"/>
    </source>
</evidence>
<dbReference type="EC" id="2.7.13.3" evidence="2"/>
<dbReference type="PANTHER" id="PTHR24421">
    <property type="entry name" value="NITRATE/NITRITE SENSOR PROTEIN NARX-RELATED"/>
    <property type="match status" value="1"/>
</dbReference>
<dbReference type="InterPro" id="IPR036890">
    <property type="entry name" value="HATPase_C_sf"/>
</dbReference>
<dbReference type="Gene3D" id="3.30.565.10">
    <property type="entry name" value="Histidine kinase-like ATPase, C-terminal domain"/>
    <property type="match status" value="1"/>
</dbReference>
<evidence type="ECO:0000256" key="8">
    <source>
        <dbReference type="ARBA" id="ARBA00023012"/>
    </source>
</evidence>
<gene>
    <name evidence="10" type="ORF">LG632_25715</name>
</gene>
<dbReference type="SUPFAM" id="SSF55874">
    <property type="entry name" value="ATPase domain of HSP90 chaperone/DNA topoisomerase II/histidine kinase"/>
    <property type="match status" value="1"/>
</dbReference>
<keyword evidence="4" id="KW-0808">Transferase</keyword>
<keyword evidence="3" id="KW-0597">Phosphoprotein</keyword>
<evidence type="ECO:0000313" key="10">
    <source>
        <dbReference type="EMBL" id="MCB5182751.1"/>
    </source>
</evidence>
<dbReference type="InterPro" id="IPR050482">
    <property type="entry name" value="Sensor_HK_TwoCompSys"/>
</dbReference>